<reference evidence="6" key="1">
    <citation type="submission" date="2023-03" db="EMBL/GenBank/DDBJ databases">
        <title>Edaphobacter sp.</title>
        <authorList>
            <person name="Huber K.J."/>
            <person name="Papendorf J."/>
            <person name="Pilke C."/>
            <person name="Bunk B."/>
            <person name="Sproeer C."/>
            <person name="Pester M."/>
        </authorList>
    </citation>
    <scope>NUCLEOTIDE SEQUENCE</scope>
    <source>
        <strain evidence="6">DSM 109920</strain>
    </source>
</reference>
<evidence type="ECO:0000313" key="6">
    <source>
        <dbReference type="EMBL" id="XBH12408.1"/>
    </source>
</evidence>
<sequence>MKRLIINADDFGLTYGVNRGIAESCVQGAVTSVTLMAVGRQWRDAVEVVRGTLDNLAVPVSVGCHVVLVDGSPVLPAASIPSLLNGGRGGPQFRDSFSSFTRGAMSGRLNADELEAEISSQIVRLQQAGLLLSHVDTHKHAHLFPSVLRSLIQALKKCGIKSLRNPFYPVRFPSLHQLRGRPRLVRRFVQVPLLRSYAKRFRAAVEANGLTAPDGCIGVYSSAFQSYAQMDEVLRRLPEGTWELVCHPGYNDAELNLINTSLRTSRETELEMLTSSQFHEMLRRHEITVCSYCDL</sequence>
<dbReference type="AlphaFoldDB" id="A0AAU7D5B3"/>
<evidence type="ECO:0000256" key="1">
    <source>
        <dbReference type="ARBA" id="ARBA00001946"/>
    </source>
</evidence>
<evidence type="ECO:0000256" key="2">
    <source>
        <dbReference type="ARBA" id="ARBA00022723"/>
    </source>
</evidence>
<dbReference type="SUPFAM" id="SSF88713">
    <property type="entry name" value="Glycoside hydrolase/deacetylase"/>
    <property type="match status" value="1"/>
</dbReference>
<keyword evidence="2" id="KW-0479">Metal-binding</keyword>
<dbReference type="InterPro" id="IPR006879">
    <property type="entry name" value="YdjC-like"/>
</dbReference>
<dbReference type="PANTHER" id="PTHR31609">
    <property type="entry name" value="YDJC DEACETYLASE FAMILY MEMBER"/>
    <property type="match status" value="1"/>
</dbReference>
<proteinExistence type="predicted"/>
<evidence type="ECO:0000256" key="4">
    <source>
        <dbReference type="ARBA" id="ARBA00022842"/>
    </source>
</evidence>
<evidence type="ECO:0000256" key="3">
    <source>
        <dbReference type="ARBA" id="ARBA00022801"/>
    </source>
</evidence>
<dbReference type="GO" id="GO:0046872">
    <property type="term" value="F:metal ion binding"/>
    <property type="evidence" value="ECO:0007669"/>
    <property type="project" value="UniProtKB-KW"/>
</dbReference>
<dbReference type="GO" id="GO:0005975">
    <property type="term" value="P:carbohydrate metabolic process"/>
    <property type="evidence" value="ECO:0007669"/>
    <property type="project" value="InterPro"/>
</dbReference>
<dbReference type="InterPro" id="IPR011330">
    <property type="entry name" value="Glyco_hydro/deAcase_b/a-brl"/>
</dbReference>
<dbReference type="GO" id="GO:0016787">
    <property type="term" value="F:hydrolase activity"/>
    <property type="evidence" value="ECO:0007669"/>
    <property type="project" value="UniProtKB-KW"/>
</dbReference>
<evidence type="ECO:0000256" key="5">
    <source>
        <dbReference type="ARBA" id="ARBA00023277"/>
    </source>
</evidence>
<comment type="cofactor">
    <cofactor evidence="1">
        <name>Mg(2+)</name>
        <dbReference type="ChEBI" id="CHEBI:18420"/>
    </cofactor>
</comment>
<keyword evidence="4" id="KW-0460">Magnesium</keyword>
<keyword evidence="3" id="KW-0378">Hydrolase</keyword>
<keyword evidence="5" id="KW-0119">Carbohydrate metabolism</keyword>
<dbReference type="Gene3D" id="3.20.20.370">
    <property type="entry name" value="Glycoside hydrolase/deacetylase"/>
    <property type="match status" value="1"/>
</dbReference>
<dbReference type="PANTHER" id="PTHR31609:SF1">
    <property type="entry name" value="CARBOHYDRATE DEACETYLASE"/>
    <property type="match status" value="1"/>
</dbReference>
<dbReference type="GO" id="GO:0019213">
    <property type="term" value="F:deacetylase activity"/>
    <property type="evidence" value="ECO:0007669"/>
    <property type="project" value="TreeGrafter"/>
</dbReference>
<gene>
    <name evidence="6" type="ORF">P8936_11950</name>
</gene>
<protein>
    <submittedName>
        <fullName evidence="6">ChbG/HpnK family deacetylase</fullName>
    </submittedName>
</protein>
<dbReference type="RefSeq" id="WP_348269430.1">
    <property type="nucleotide sequence ID" value="NZ_CP121195.1"/>
</dbReference>
<name>A0AAU7D5B3_9BACT</name>
<dbReference type="EMBL" id="CP121195">
    <property type="protein sequence ID" value="XBH12408.1"/>
    <property type="molecule type" value="Genomic_DNA"/>
</dbReference>
<accession>A0AAU7D5B3</accession>
<dbReference type="Pfam" id="PF04794">
    <property type="entry name" value="YdjC"/>
    <property type="match status" value="1"/>
</dbReference>
<organism evidence="6">
    <name type="scientific">Edaphobacter paludis</name>
    <dbReference type="NCBI Taxonomy" id="3035702"/>
    <lineage>
        <taxon>Bacteria</taxon>
        <taxon>Pseudomonadati</taxon>
        <taxon>Acidobacteriota</taxon>
        <taxon>Terriglobia</taxon>
        <taxon>Terriglobales</taxon>
        <taxon>Acidobacteriaceae</taxon>
        <taxon>Edaphobacter</taxon>
    </lineage>
</organism>